<proteinExistence type="predicted"/>
<evidence type="ECO:0000256" key="1">
    <source>
        <dbReference type="SAM" id="MobiDB-lite"/>
    </source>
</evidence>
<feature type="compositionally biased region" description="Polar residues" evidence="1">
    <location>
        <begin position="629"/>
        <end position="644"/>
    </location>
</feature>
<dbReference type="Gene3D" id="3.30.1490.40">
    <property type="match status" value="1"/>
</dbReference>
<dbReference type="SMART" id="SM00444">
    <property type="entry name" value="GYF"/>
    <property type="match status" value="1"/>
</dbReference>
<dbReference type="PANTHER" id="PTHR46695">
    <property type="entry name" value="ZINC FINGER CCCH DOMAIN-CONTAINING PROTEIN 44-RELATED"/>
    <property type="match status" value="1"/>
</dbReference>
<dbReference type="InterPro" id="IPR036128">
    <property type="entry name" value="Plus3-like_sf"/>
</dbReference>
<feature type="compositionally biased region" description="Low complexity" evidence="1">
    <location>
        <begin position="97"/>
        <end position="118"/>
    </location>
</feature>
<dbReference type="InterPro" id="IPR003169">
    <property type="entry name" value="GYF"/>
</dbReference>
<evidence type="ECO:0000313" key="5">
    <source>
        <dbReference type="Proteomes" id="UP000000763"/>
    </source>
</evidence>
<feature type="compositionally biased region" description="Basic and acidic residues" evidence="1">
    <location>
        <begin position="462"/>
        <end position="475"/>
    </location>
</feature>
<accession>Q9FW12</accession>
<dbReference type="InterPro" id="IPR035445">
    <property type="entry name" value="GYF-like_dom_sf"/>
</dbReference>
<dbReference type="Pfam" id="PF02213">
    <property type="entry name" value="GYF"/>
    <property type="match status" value="1"/>
</dbReference>
<evidence type="ECO:0000259" key="2">
    <source>
        <dbReference type="PROSITE" id="PS50829"/>
    </source>
</evidence>
<dbReference type="GO" id="GO:0003677">
    <property type="term" value="F:DNA binding"/>
    <property type="evidence" value="ECO:0007669"/>
    <property type="project" value="InterPro"/>
</dbReference>
<feature type="compositionally biased region" description="Low complexity" evidence="1">
    <location>
        <begin position="304"/>
        <end position="314"/>
    </location>
</feature>
<dbReference type="InterPro" id="IPR004343">
    <property type="entry name" value="Plus-3_dom"/>
</dbReference>
<feature type="compositionally biased region" description="Pro residues" evidence="1">
    <location>
        <begin position="23"/>
        <end position="46"/>
    </location>
</feature>
<dbReference type="PROSITE" id="PS51360">
    <property type="entry name" value="PLUS3"/>
    <property type="match status" value="1"/>
</dbReference>
<dbReference type="SUPFAM" id="SSF55277">
    <property type="entry name" value="GYF domain"/>
    <property type="match status" value="1"/>
</dbReference>
<dbReference type="Proteomes" id="UP000000763">
    <property type="component" value="Chromosome 10"/>
</dbReference>
<dbReference type="Pfam" id="PF03126">
    <property type="entry name" value="Plus-3"/>
    <property type="match status" value="1"/>
</dbReference>
<organism evidence="4 5">
    <name type="scientific">Oryza sativa subsp. japonica</name>
    <name type="common">Rice</name>
    <dbReference type="NCBI Taxonomy" id="39947"/>
    <lineage>
        <taxon>Eukaryota</taxon>
        <taxon>Viridiplantae</taxon>
        <taxon>Streptophyta</taxon>
        <taxon>Embryophyta</taxon>
        <taxon>Tracheophyta</taxon>
        <taxon>Spermatophyta</taxon>
        <taxon>Magnoliopsida</taxon>
        <taxon>Liliopsida</taxon>
        <taxon>Poales</taxon>
        <taxon>Poaceae</taxon>
        <taxon>BOP clade</taxon>
        <taxon>Oryzoideae</taxon>
        <taxon>Oryzeae</taxon>
        <taxon>Oryzinae</taxon>
        <taxon>Oryza</taxon>
        <taxon>Oryza sativa</taxon>
    </lineage>
</organism>
<sequence>MDGGTGPGAELLSPGEAEWPPELRLPPPPPPHPPPPPPLEPAPPSTPQLRGEASPPPPPPPPVGPPGAAVVAAAARKEASASAEGFDDSHFLGSIMGAPAHQHQHQHQQPPAVGPPVVVKRKRGRPPKNRDGAAPPPPPKPVKKREDDEDVVCFICFDGGNLVVCDKNLLEDLIDDNGTFSDKITGAFVRIRTPCVGQKQDIYRLVKVLGTHKVAERYSVGKKTTDHALEILNLDKKEVITMDTISNQDFTEGDIHEKAKIFQLLRVNDRSCNFWALLKKEHASLMKIQKYMLTHNHRQNCSATSHHTTTSPPTEGMTHGQGEEGDMEPEKVWHYKDPSGSVQGPFTLLQLSKWAAYFPHQLVLMMSGPLEATLVNGTIVRIVVEGSHWSSTADSITHDGLQLSLASAKPESCSAVNPIRDGDSSSASRVPNQSGAHVYSPPHPATTNLSKSEETMNQCKSCEPEASNKSRKPDASHAPVNQHPKPESDPLLPDTQDFERTHPSPSTEHDTKEPLKDQSRSTSVAPEGSGTMAHGQSSIAFISEASGPLSSKIVGLQPPKDTSFLVEKDIKDGGSITQTEQQKEESTAFKKENVAVDPISDSEAIVSGVLESLTETYNLHEETALENFTPTSAEEEQPQCSTPIALSPWDETSDYQGEAVDSALWGVQDDQNNEMWSLSSPTPTLQPSGIGADTKGASCAIEEVIVAQGNSGVVEPSPALEKKRIEKVPSASIDRGVPEQEC</sequence>
<dbReference type="PROSITE" id="PS50829">
    <property type="entry name" value="GYF"/>
    <property type="match status" value="1"/>
</dbReference>
<dbReference type="PANTHER" id="PTHR46695:SF4">
    <property type="entry name" value="ZINC FINGER CCCH DOMAIN-CONTAINING PROTEIN 44"/>
    <property type="match status" value="1"/>
</dbReference>
<feature type="domain" description="GYF" evidence="2">
    <location>
        <begin position="330"/>
        <end position="375"/>
    </location>
</feature>
<reference evidence="5" key="1">
    <citation type="journal article" date="2005" name="Nature">
        <title>The map-based sequence of the rice genome.</title>
        <authorList>
            <consortium name="International rice genome sequencing project (IRGSP)"/>
            <person name="Matsumoto T."/>
            <person name="Wu J."/>
            <person name="Kanamori H."/>
            <person name="Katayose Y."/>
            <person name="Fujisawa M."/>
            <person name="Namiki N."/>
            <person name="Mizuno H."/>
            <person name="Yamamoto K."/>
            <person name="Antonio B.A."/>
            <person name="Baba T."/>
            <person name="Sakata K."/>
            <person name="Nagamura Y."/>
            <person name="Aoki H."/>
            <person name="Arikawa K."/>
            <person name="Arita K."/>
            <person name="Bito T."/>
            <person name="Chiden Y."/>
            <person name="Fujitsuka N."/>
            <person name="Fukunaka R."/>
            <person name="Hamada M."/>
            <person name="Harada C."/>
            <person name="Hayashi A."/>
            <person name="Hijishita S."/>
            <person name="Honda M."/>
            <person name="Hosokawa S."/>
            <person name="Ichikawa Y."/>
            <person name="Idonuma A."/>
            <person name="Iijima M."/>
            <person name="Ikeda M."/>
            <person name="Ikeno M."/>
            <person name="Ito K."/>
            <person name="Ito S."/>
            <person name="Ito T."/>
            <person name="Ito Y."/>
            <person name="Ito Y."/>
            <person name="Iwabuchi A."/>
            <person name="Kamiya K."/>
            <person name="Karasawa W."/>
            <person name="Kurita K."/>
            <person name="Katagiri S."/>
            <person name="Kikuta A."/>
            <person name="Kobayashi H."/>
            <person name="Kobayashi N."/>
            <person name="Machita K."/>
            <person name="Maehara T."/>
            <person name="Masukawa M."/>
            <person name="Mizubayashi T."/>
            <person name="Mukai Y."/>
            <person name="Nagasaki H."/>
            <person name="Nagata Y."/>
            <person name="Naito S."/>
            <person name="Nakashima M."/>
            <person name="Nakama Y."/>
            <person name="Nakamichi Y."/>
            <person name="Nakamura M."/>
            <person name="Meguro A."/>
            <person name="Negishi M."/>
            <person name="Ohta I."/>
            <person name="Ohta T."/>
            <person name="Okamoto M."/>
            <person name="Ono N."/>
            <person name="Saji S."/>
            <person name="Sakaguchi M."/>
            <person name="Sakai K."/>
            <person name="Shibata M."/>
            <person name="Shimokawa T."/>
            <person name="Song J."/>
            <person name="Takazaki Y."/>
            <person name="Terasawa K."/>
            <person name="Tsugane M."/>
            <person name="Tsuji K."/>
            <person name="Ueda S."/>
            <person name="Waki K."/>
            <person name="Yamagata H."/>
            <person name="Yamamoto M."/>
            <person name="Yamamoto S."/>
            <person name="Yamane H."/>
            <person name="Yoshiki S."/>
            <person name="Yoshihara R."/>
            <person name="Yukawa K."/>
            <person name="Zhong H."/>
            <person name="Yano M."/>
            <person name="Yuan Q."/>
            <person name="Ouyang S."/>
            <person name="Liu J."/>
            <person name="Jones K.M."/>
            <person name="Gansberger K."/>
            <person name="Moffat K."/>
            <person name="Hill J."/>
            <person name="Bera J."/>
            <person name="Fadrosh D."/>
            <person name="Jin S."/>
            <person name="Johri S."/>
            <person name="Kim M."/>
            <person name="Overton L."/>
            <person name="Reardon M."/>
            <person name="Tsitrin T."/>
            <person name="Vuong H."/>
            <person name="Weaver B."/>
            <person name="Ciecko A."/>
            <person name="Tallon L."/>
            <person name="Jackson J."/>
            <person name="Pai G."/>
            <person name="Aken S.V."/>
            <person name="Utterback T."/>
            <person name="Reidmuller S."/>
            <person name="Feldblyum T."/>
            <person name="Hsiao J."/>
            <person name="Zismann V."/>
            <person name="Iobst S."/>
            <person name="de Vazeille A.R."/>
            <person name="Buell C.R."/>
            <person name="Ying K."/>
            <person name="Li Y."/>
            <person name="Lu T."/>
            <person name="Huang Y."/>
            <person name="Zhao Q."/>
            <person name="Feng Q."/>
            <person name="Zhang L."/>
            <person name="Zhu J."/>
            <person name="Weng Q."/>
            <person name="Mu J."/>
            <person name="Lu Y."/>
            <person name="Fan D."/>
            <person name="Liu Y."/>
            <person name="Guan J."/>
            <person name="Zhang Y."/>
            <person name="Yu S."/>
            <person name="Liu X."/>
            <person name="Zhang Y."/>
            <person name="Hong G."/>
            <person name="Han B."/>
            <person name="Choisne N."/>
            <person name="Demange N."/>
            <person name="Orjeda G."/>
            <person name="Samain S."/>
            <person name="Cattolico L."/>
            <person name="Pelletier E."/>
            <person name="Couloux A."/>
            <person name="Segurens B."/>
            <person name="Wincker P."/>
            <person name="D'Hont A."/>
            <person name="Scarpelli C."/>
            <person name="Weissenbach J."/>
            <person name="Salanoubat M."/>
            <person name="Quetier F."/>
            <person name="Yu Y."/>
            <person name="Kim H.R."/>
            <person name="Rambo T."/>
            <person name="Currie J."/>
            <person name="Collura K."/>
            <person name="Luo M."/>
            <person name="Yang T."/>
            <person name="Ammiraju J.S.S."/>
            <person name="Engler F."/>
            <person name="Soderlund C."/>
            <person name="Wing R.A."/>
            <person name="Palmer L.E."/>
            <person name="de la Bastide M."/>
            <person name="Spiegel L."/>
            <person name="Nascimento L."/>
            <person name="Zutavern T."/>
            <person name="O'Shaughnessy A."/>
            <person name="Dike S."/>
            <person name="Dedhia N."/>
            <person name="Preston R."/>
            <person name="Balija V."/>
            <person name="McCombie W.R."/>
            <person name="Chow T."/>
            <person name="Chen H."/>
            <person name="Chung M."/>
            <person name="Chen C."/>
            <person name="Shaw J."/>
            <person name="Wu H."/>
            <person name="Hsiao K."/>
            <person name="Chao Y."/>
            <person name="Chu M."/>
            <person name="Cheng C."/>
            <person name="Hour A."/>
            <person name="Lee P."/>
            <person name="Lin S."/>
            <person name="Lin Y."/>
            <person name="Liou J."/>
            <person name="Liu S."/>
            <person name="Hsing Y."/>
            <person name="Raghuvanshi S."/>
            <person name="Mohanty A."/>
            <person name="Bharti A.K."/>
            <person name="Gaur A."/>
            <person name="Gupta V."/>
            <person name="Kumar D."/>
            <person name="Ravi V."/>
            <person name="Vij S."/>
            <person name="Kapur A."/>
            <person name="Khurana P."/>
            <person name="Khurana P."/>
            <person name="Khurana J.P."/>
            <person name="Tyagi A.K."/>
            <person name="Gaikwad K."/>
            <person name="Singh A."/>
            <person name="Dalal V."/>
            <person name="Srivastava S."/>
            <person name="Dixit A."/>
            <person name="Pal A.K."/>
            <person name="Ghazi I.A."/>
            <person name="Yadav M."/>
            <person name="Pandit A."/>
            <person name="Bhargava A."/>
            <person name="Sureshbabu K."/>
            <person name="Batra K."/>
            <person name="Sharma T.R."/>
            <person name="Mohapatra T."/>
            <person name="Singh N.K."/>
            <person name="Messing J."/>
            <person name="Nelson A.B."/>
            <person name="Fuks G."/>
            <person name="Kavchok S."/>
            <person name="Keizer G."/>
            <person name="Linton E."/>
            <person name="Llaca V."/>
            <person name="Song R."/>
            <person name="Tanyolac B."/>
            <person name="Young S."/>
            <person name="Ho-Il K."/>
            <person name="Hahn J.H."/>
            <person name="Sangsakoo G."/>
            <person name="Vanavichit A."/>
            <person name="de Mattos Luiz.A.T."/>
            <person name="Zimmer P.D."/>
            <person name="Malone G."/>
            <person name="Dellagostin O."/>
            <person name="de Oliveira A.C."/>
            <person name="Bevan M."/>
            <person name="Bancroft I."/>
            <person name="Minx P."/>
            <person name="Cordum H."/>
            <person name="Wilson R."/>
            <person name="Cheng Z."/>
            <person name="Jin W."/>
            <person name="Jiang J."/>
            <person name="Leong S.A."/>
            <person name="Iwama H."/>
            <person name="Gojobori T."/>
            <person name="Itoh T."/>
            <person name="Niimura Y."/>
            <person name="Fujii Y."/>
            <person name="Habara T."/>
            <person name="Sakai H."/>
            <person name="Sato Y."/>
            <person name="Wilson G."/>
            <person name="Kumar K."/>
            <person name="McCouch S."/>
            <person name="Juretic N."/>
            <person name="Hoen D."/>
            <person name="Wright S."/>
            <person name="Bruskiewich R."/>
            <person name="Bureau T."/>
            <person name="Miyao A."/>
            <person name="Hirochika H."/>
            <person name="Nishikawa T."/>
            <person name="Kadowaki K."/>
            <person name="Sugiura M."/>
            <person name="Burr B."/>
            <person name="Sasaki T."/>
        </authorList>
    </citation>
    <scope>NUCLEOTIDE SEQUENCE [LARGE SCALE GENOMIC DNA]</scope>
    <source>
        <strain evidence="5">cv. Nipponbare</strain>
    </source>
</reference>
<protein>
    <submittedName>
        <fullName evidence="4">Proteophosphoglycan</fullName>
    </submittedName>
</protein>
<name>Q9FW12_ORYSJ</name>
<feature type="region of interest" description="Disordered" evidence="1">
    <location>
        <begin position="1"/>
        <end position="145"/>
    </location>
</feature>
<evidence type="ECO:0000259" key="3">
    <source>
        <dbReference type="PROSITE" id="PS51360"/>
    </source>
</evidence>
<feature type="region of interest" description="Disordered" evidence="1">
    <location>
        <begin position="409"/>
        <end position="534"/>
    </location>
</feature>
<reference evidence="5" key="2">
    <citation type="journal article" date="2008" name="Nucleic Acids Res.">
        <title>The rice annotation project database (RAP-DB): 2008 update.</title>
        <authorList>
            <consortium name="The rice annotation project (RAP)"/>
        </authorList>
    </citation>
    <scope>GENOME REANNOTATION</scope>
    <source>
        <strain evidence="5">cv. Nipponbare</strain>
    </source>
</reference>
<dbReference type="SUPFAM" id="SSF159042">
    <property type="entry name" value="Plus3-like"/>
    <property type="match status" value="1"/>
</dbReference>
<dbReference type="SMART" id="SM00719">
    <property type="entry name" value="Plus3"/>
    <property type="match status" value="1"/>
</dbReference>
<feature type="compositionally biased region" description="Basic and acidic residues" evidence="1">
    <location>
        <begin position="497"/>
        <end position="519"/>
    </location>
</feature>
<dbReference type="AlphaFoldDB" id="Q9FW12"/>
<feature type="domain" description="Plus3" evidence="3">
    <location>
        <begin position="154"/>
        <end position="290"/>
    </location>
</feature>
<feature type="compositionally biased region" description="Polar residues" evidence="1">
    <location>
        <begin position="445"/>
        <end position="460"/>
    </location>
</feature>
<feature type="region of interest" description="Disordered" evidence="1">
    <location>
        <begin position="302"/>
        <end position="326"/>
    </location>
</feature>
<dbReference type="EMBL" id="AC073867">
    <property type="protein sequence ID" value="AAG13559.1"/>
    <property type="molecule type" value="Genomic_DNA"/>
</dbReference>
<evidence type="ECO:0000313" key="4">
    <source>
        <dbReference type="EMBL" id="AAG13559.1"/>
    </source>
</evidence>
<dbReference type="Gene3D" id="3.90.70.200">
    <property type="entry name" value="Plus-3 domain"/>
    <property type="match status" value="1"/>
</dbReference>
<feature type="compositionally biased region" description="Low complexity" evidence="1">
    <location>
        <begin position="66"/>
        <end position="84"/>
    </location>
</feature>
<feature type="region of interest" description="Disordered" evidence="1">
    <location>
        <begin position="629"/>
        <end position="655"/>
    </location>
</feature>
<feature type="compositionally biased region" description="Polar residues" evidence="1">
    <location>
        <begin position="424"/>
        <end position="435"/>
    </location>
</feature>
<gene>
    <name evidence="4" type="primary">OSJNBa0055O03.3</name>
</gene>
<feature type="compositionally biased region" description="Pro residues" evidence="1">
    <location>
        <begin position="54"/>
        <end position="65"/>
    </location>
</feature>